<comment type="caution">
    <text evidence="14">The sequence shown here is derived from an EMBL/GenBank/DDBJ whole genome shotgun (WGS) entry which is preliminary data.</text>
</comment>
<name>A0AAD2YR57_ACIBA</name>
<sequence length="857" mass="94755">MKNRTQLKCTNVPFRLLVLCCAIQQVHASDEFNTAFLNGQTDKASLEAVEQGYAILPGIYSFAIHINQEKVDQRELRFDKNVKNEVVPCLDAKFLKDYGVLWNASEQHAQDAGTCLDITQLIPNATLSFDAGLQRLDLSIPQVNLTYQPRGYIPPKLYNQGMNAVLLNYNINGTYSTFNNRSDYGYLSALLNGGFNLGAWRYRNQSNYIQQSHSKDRWQTISNRLERDILPWRSRLEIGDSYTNSDVFDSYGFRGVQLSSDDQQLPYSLQNFAPVIRGVAVTNARVEVRQNGYVIYTTNVAAGAFEIQDLISATDSGDLEVRVIESDGRIKTFFQPYSAVPKMLRKGIWKYQLTAGQYRSSGTSDNYRPSFVQATVARGMNNVITPYVGVLAAEDYFSGGAGVGLSLGKLGAISTDVTMSNNQLAAGGSATGASLRFLYSKSLNQFGTNLKIVGYRYSSRNFFDFADAVAEKAQWKNGQYEYSYYLPNSNASDPLTEEQRLRYAYSTRYYNKKNQLQIALNQNLGKYGQFYVNVSNQDFWNSELSQRSWQVGYNTYIQRASVGVFYQDSKTQFASSDYSVGLNVTIPLGKDKKNPHDLTSTSSYQYNDGTGYALQTGVSGNFLADKNLQLQAQVGYSEQNDQNLYLNAAYQGAKVNAGLGYSVGSNYQQMAANLSGGILVHSGGMTFGRPLNSNPILVEAKGATGVGVENQTGLKIDRNGYAIINGSSAYRRNRVALRAEDMPSTMNIDQLVVRDIVPTKNAVVKVKFDVVNGQNILASLKTADQQPLTLGAVIYNADKKNIGLVGLDGSAYITGAKPQETLVAKWGDDASEQCHFTLPALQPVNNGYAEAELNCVQ</sequence>
<dbReference type="Pfam" id="PF00577">
    <property type="entry name" value="Usher"/>
    <property type="match status" value="1"/>
</dbReference>
<evidence type="ECO:0000259" key="12">
    <source>
        <dbReference type="Pfam" id="PF13953"/>
    </source>
</evidence>
<dbReference type="PROSITE" id="PS01151">
    <property type="entry name" value="FIMBRIAL_USHER"/>
    <property type="match status" value="1"/>
</dbReference>
<dbReference type="InterPro" id="IPR037224">
    <property type="entry name" value="PapC_N_sf"/>
</dbReference>
<keyword evidence="3 10" id="KW-0813">Transport</keyword>
<dbReference type="Pfam" id="PF13954">
    <property type="entry name" value="PapC_N"/>
    <property type="match status" value="1"/>
</dbReference>
<dbReference type="Gene3D" id="3.10.20.410">
    <property type="match status" value="1"/>
</dbReference>
<feature type="domain" description="PapC-like C-terminal" evidence="12">
    <location>
        <begin position="778"/>
        <end position="837"/>
    </location>
</feature>
<dbReference type="InterPro" id="IPR025885">
    <property type="entry name" value="PapC_N"/>
</dbReference>
<dbReference type="Gene3D" id="2.60.40.2070">
    <property type="match status" value="1"/>
</dbReference>
<dbReference type="InterPro" id="IPR018030">
    <property type="entry name" value="Fimbrial_membr_usher_CS"/>
</dbReference>
<dbReference type="GO" id="GO:0009297">
    <property type="term" value="P:pilus assembly"/>
    <property type="evidence" value="ECO:0007669"/>
    <property type="project" value="InterPro"/>
</dbReference>
<dbReference type="InterPro" id="IPR025949">
    <property type="entry name" value="PapC-like_C"/>
</dbReference>
<dbReference type="FunFam" id="2.60.40.3110:FF:000001">
    <property type="entry name" value="Putative fimbrial outer membrane usher"/>
    <property type="match status" value="1"/>
</dbReference>
<dbReference type="Gene3D" id="2.60.40.3110">
    <property type="match status" value="1"/>
</dbReference>
<gene>
    <name evidence="15" type="ORF">MKP18_003581</name>
    <name evidence="14" type="ORF">MKP18_003628</name>
</gene>
<dbReference type="Gene3D" id="2.60.40.2610">
    <property type="entry name" value="Outer membrane usher protein FimD, plug domain"/>
    <property type="match status" value="1"/>
</dbReference>
<dbReference type="EMBL" id="ABFEVW020000031">
    <property type="protein sequence ID" value="EKU3570161.1"/>
    <property type="molecule type" value="Genomic_DNA"/>
</dbReference>
<evidence type="ECO:0000259" key="13">
    <source>
        <dbReference type="Pfam" id="PF13954"/>
    </source>
</evidence>
<dbReference type="Pfam" id="PF13953">
    <property type="entry name" value="PapC_C"/>
    <property type="match status" value="1"/>
</dbReference>
<evidence type="ECO:0000256" key="3">
    <source>
        <dbReference type="ARBA" id="ARBA00022448"/>
    </source>
</evidence>
<evidence type="ECO:0000256" key="8">
    <source>
        <dbReference type="ARBA" id="ARBA00023136"/>
    </source>
</evidence>
<dbReference type="RefSeq" id="WP_050436659.1">
    <property type="nucleotide sequence ID" value="NZ_CABMHL010000001.1"/>
</dbReference>
<accession>A0AAD2YR57</accession>
<keyword evidence="5 10" id="KW-1029">Fimbrium biogenesis</keyword>
<proteinExistence type="inferred from homology"/>
<dbReference type="EMBL" id="ABFEVW030000030">
    <property type="protein sequence ID" value="EMN1073212.1"/>
    <property type="molecule type" value="Genomic_DNA"/>
</dbReference>
<dbReference type="GO" id="GO:0015473">
    <property type="term" value="F:fimbrial usher porin activity"/>
    <property type="evidence" value="ECO:0007669"/>
    <property type="project" value="InterPro"/>
</dbReference>
<evidence type="ECO:0000256" key="1">
    <source>
        <dbReference type="ARBA" id="ARBA00004571"/>
    </source>
</evidence>
<evidence type="ECO:0000256" key="4">
    <source>
        <dbReference type="ARBA" id="ARBA00022452"/>
    </source>
</evidence>
<dbReference type="AlphaFoldDB" id="A0AAD2YR57"/>
<keyword evidence="7 11" id="KW-0732">Signal</keyword>
<comment type="similarity">
    <text evidence="2 10">Belongs to the fimbrial export usher family.</text>
</comment>
<keyword evidence="9 10" id="KW-0998">Cell outer membrane</keyword>
<feature type="chain" id="PRO_5041852674" evidence="11">
    <location>
        <begin position="29"/>
        <end position="857"/>
    </location>
</feature>
<dbReference type="InterPro" id="IPR042186">
    <property type="entry name" value="FimD_plug_dom"/>
</dbReference>
<dbReference type="InterPro" id="IPR000015">
    <property type="entry name" value="Fimb_usher"/>
</dbReference>
<evidence type="ECO:0000256" key="9">
    <source>
        <dbReference type="ARBA" id="ARBA00023237"/>
    </source>
</evidence>
<evidence type="ECO:0000256" key="10">
    <source>
        <dbReference type="RuleBase" id="RU003884"/>
    </source>
</evidence>
<feature type="domain" description="PapC N-terminal" evidence="13">
    <location>
        <begin position="31"/>
        <end position="173"/>
    </location>
</feature>
<dbReference type="GO" id="GO:0009279">
    <property type="term" value="C:cell outer membrane"/>
    <property type="evidence" value="ECO:0007669"/>
    <property type="project" value="UniProtKB-SubCell"/>
</dbReference>
<organism evidence="14">
    <name type="scientific">Acinetobacter baumannii</name>
    <dbReference type="NCBI Taxonomy" id="470"/>
    <lineage>
        <taxon>Bacteria</taxon>
        <taxon>Pseudomonadati</taxon>
        <taxon>Pseudomonadota</taxon>
        <taxon>Gammaproteobacteria</taxon>
        <taxon>Moraxellales</taxon>
        <taxon>Moraxellaceae</taxon>
        <taxon>Acinetobacter</taxon>
        <taxon>Acinetobacter calcoaceticus/baumannii complex</taxon>
    </lineage>
</organism>
<evidence type="ECO:0000256" key="5">
    <source>
        <dbReference type="ARBA" id="ARBA00022558"/>
    </source>
</evidence>
<evidence type="ECO:0000256" key="7">
    <source>
        <dbReference type="ARBA" id="ARBA00022729"/>
    </source>
</evidence>
<dbReference type="SUPFAM" id="SSF141729">
    <property type="entry name" value="FimD N-terminal domain-like"/>
    <property type="match status" value="1"/>
</dbReference>
<keyword evidence="6 10" id="KW-0812">Transmembrane</keyword>
<evidence type="ECO:0000256" key="2">
    <source>
        <dbReference type="ARBA" id="ARBA00008064"/>
    </source>
</evidence>
<dbReference type="PANTHER" id="PTHR30451:SF21">
    <property type="entry name" value="FIMBRIAL USHER DOMAIN-CONTAINING PROTEIN YDET-RELATED"/>
    <property type="match status" value="1"/>
</dbReference>
<dbReference type="InterPro" id="IPR043142">
    <property type="entry name" value="PapC-like_C_sf"/>
</dbReference>
<comment type="subcellular location">
    <subcellularLocation>
        <location evidence="1 10">Cell outer membrane</location>
        <topology evidence="1 10">Multi-pass membrane protein</topology>
    </subcellularLocation>
</comment>
<keyword evidence="8 10" id="KW-0472">Membrane</keyword>
<evidence type="ECO:0000256" key="11">
    <source>
        <dbReference type="SAM" id="SignalP"/>
    </source>
</evidence>
<evidence type="ECO:0000313" key="14">
    <source>
        <dbReference type="EMBL" id="EKU3570161.1"/>
    </source>
</evidence>
<evidence type="ECO:0000256" key="6">
    <source>
        <dbReference type="ARBA" id="ARBA00022692"/>
    </source>
</evidence>
<evidence type="ECO:0000313" key="15">
    <source>
        <dbReference type="EMBL" id="EMN1073212.1"/>
    </source>
</evidence>
<dbReference type="PANTHER" id="PTHR30451">
    <property type="entry name" value="OUTER MEMBRANE USHER PROTEIN"/>
    <property type="match status" value="1"/>
</dbReference>
<protein>
    <submittedName>
        <fullName evidence="14">Fimbrial biogenesis outer membrane usher protein</fullName>
    </submittedName>
</protein>
<keyword evidence="4" id="KW-1134">Transmembrane beta strand</keyword>
<reference evidence="14" key="1">
    <citation type="submission" date="2023-06" db="EMBL/GenBank/DDBJ databases">
        <authorList>
            <consortium name="Clinical and Environmental Microbiology Branch: Whole genome sequencing antimicrobial resistance pathogens in the healthcare setting"/>
        </authorList>
    </citation>
    <scope>NUCLEOTIDE SEQUENCE</scope>
    <source>
        <strain evidence="14">2021GN-00227</strain>
    </source>
</reference>
<feature type="signal peptide" evidence="11">
    <location>
        <begin position="1"/>
        <end position="28"/>
    </location>
</feature>